<accession>A0AAV2R538</accession>
<feature type="transmembrane region" description="Helical" evidence="2">
    <location>
        <begin position="119"/>
        <end position="140"/>
    </location>
</feature>
<dbReference type="EMBL" id="CAXKWB010015164">
    <property type="protein sequence ID" value="CAL4112880.1"/>
    <property type="molecule type" value="Genomic_DNA"/>
</dbReference>
<gene>
    <name evidence="3" type="ORF">MNOR_LOCUS19994</name>
</gene>
<dbReference type="Proteomes" id="UP001497623">
    <property type="component" value="Unassembled WGS sequence"/>
</dbReference>
<evidence type="ECO:0000313" key="4">
    <source>
        <dbReference type="Proteomes" id="UP001497623"/>
    </source>
</evidence>
<name>A0AAV2R538_MEGNR</name>
<evidence type="ECO:0000256" key="2">
    <source>
        <dbReference type="SAM" id="Phobius"/>
    </source>
</evidence>
<keyword evidence="2" id="KW-0472">Membrane</keyword>
<keyword evidence="2" id="KW-0812">Transmembrane</keyword>
<organism evidence="3 4">
    <name type="scientific">Meganyctiphanes norvegica</name>
    <name type="common">Northern krill</name>
    <name type="synonym">Thysanopoda norvegica</name>
    <dbReference type="NCBI Taxonomy" id="48144"/>
    <lineage>
        <taxon>Eukaryota</taxon>
        <taxon>Metazoa</taxon>
        <taxon>Ecdysozoa</taxon>
        <taxon>Arthropoda</taxon>
        <taxon>Crustacea</taxon>
        <taxon>Multicrustacea</taxon>
        <taxon>Malacostraca</taxon>
        <taxon>Eumalacostraca</taxon>
        <taxon>Eucarida</taxon>
        <taxon>Euphausiacea</taxon>
        <taxon>Euphausiidae</taxon>
        <taxon>Meganyctiphanes</taxon>
    </lineage>
</organism>
<keyword evidence="4" id="KW-1185">Reference proteome</keyword>
<feature type="transmembrane region" description="Helical" evidence="2">
    <location>
        <begin position="217"/>
        <end position="246"/>
    </location>
</feature>
<sequence length="268" mass="30701">MDVPLFNKEKSSHDSLEDGNDLTNNNINQKWQQFQFRENKIIGSESNTTTTKTSEENACIFCLESNKLIQFCSCNVMAHKTCAIEYISYPGSLNDKCCMCRQKLEYRVLDENTPMQIKYTIILTAIIVLELLASAVSLYLHFIFIPNNDKNVIVYMCALSNLSMFYPLLITLAIGFVIDYNSPRGRIPDAICYCTHEDIPFISNCNWGEERSFGSPVIVLCYFLLIITCFFMTGIIFISVGVFKFYRSFKLKSKKDICFQHEIPVCGV</sequence>
<feature type="transmembrane region" description="Helical" evidence="2">
    <location>
        <begin position="152"/>
        <end position="178"/>
    </location>
</feature>
<dbReference type="AlphaFoldDB" id="A0AAV2R538"/>
<evidence type="ECO:0000313" key="3">
    <source>
        <dbReference type="EMBL" id="CAL4112880.1"/>
    </source>
</evidence>
<reference evidence="3 4" key="1">
    <citation type="submission" date="2024-05" db="EMBL/GenBank/DDBJ databases">
        <authorList>
            <person name="Wallberg A."/>
        </authorList>
    </citation>
    <scope>NUCLEOTIDE SEQUENCE [LARGE SCALE GENOMIC DNA]</scope>
</reference>
<keyword evidence="2" id="KW-1133">Transmembrane helix</keyword>
<comment type="caution">
    <text evidence="3">The sequence shown here is derived from an EMBL/GenBank/DDBJ whole genome shotgun (WGS) entry which is preliminary data.</text>
</comment>
<evidence type="ECO:0000256" key="1">
    <source>
        <dbReference type="SAM" id="MobiDB-lite"/>
    </source>
</evidence>
<feature type="region of interest" description="Disordered" evidence="1">
    <location>
        <begin position="1"/>
        <end position="22"/>
    </location>
</feature>
<feature type="compositionally biased region" description="Basic and acidic residues" evidence="1">
    <location>
        <begin position="7"/>
        <end position="16"/>
    </location>
</feature>
<evidence type="ECO:0008006" key="5">
    <source>
        <dbReference type="Google" id="ProtNLM"/>
    </source>
</evidence>
<proteinExistence type="predicted"/>
<protein>
    <recommendedName>
        <fullName evidence="5">RING-CH-type domain-containing protein</fullName>
    </recommendedName>
</protein>